<organism evidence="6 7">
    <name type="scientific">Tetrapisispora phaffii (strain ATCC 24235 / CBS 4417 / NBRC 1672 / NRRL Y-8282 / UCD 70-5)</name>
    <name type="common">Yeast</name>
    <name type="synonym">Fabospora phaffii</name>
    <dbReference type="NCBI Taxonomy" id="1071381"/>
    <lineage>
        <taxon>Eukaryota</taxon>
        <taxon>Fungi</taxon>
        <taxon>Dikarya</taxon>
        <taxon>Ascomycota</taxon>
        <taxon>Saccharomycotina</taxon>
        <taxon>Saccharomycetes</taxon>
        <taxon>Saccharomycetales</taxon>
        <taxon>Saccharomycetaceae</taxon>
        <taxon>Tetrapisispora</taxon>
    </lineage>
</organism>
<dbReference type="Proteomes" id="UP000005666">
    <property type="component" value="Chromosome 6"/>
</dbReference>
<accession>G8BV28</accession>
<feature type="compositionally biased region" description="Basic and acidic residues" evidence="4">
    <location>
        <begin position="868"/>
        <end position="881"/>
    </location>
</feature>
<feature type="region of interest" description="Disordered" evidence="4">
    <location>
        <begin position="659"/>
        <end position="701"/>
    </location>
</feature>
<dbReference type="OrthoDB" id="248320at2759"/>
<dbReference type="GeneID" id="11535355"/>
<dbReference type="Gene3D" id="2.130.10.10">
    <property type="entry name" value="YVTN repeat-like/Quinoprotein amine dehydrogenase"/>
    <property type="match status" value="1"/>
</dbReference>
<feature type="compositionally biased region" description="Polar residues" evidence="4">
    <location>
        <begin position="882"/>
        <end position="897"/>
    </location>
</feature>
<dbReference type="HOGENOM" id="CLU_250354_0_0_1"/>
<feature type="region of interest" description="Disordered" evidence="4">
    <location>
        <begin position="738"/>
        <end position="791"/>
    </location>
</feature>
<dbReference type="EMBL" id="HE612861">
    <property type="protein sequence ID" value="CCE63610.1"/>
    <property type="molecule type" value="Genomic_DNA"/>
</dbReference>
<evidence type="ECO:0000313" key="7">
    <source>
        <dbReference type="Proteomes" id="UP000005666"/>
    </source>
</evidence>
<feature type="region of interest" description="Disordered" evidence="4">
    <location>
        <begin position="932"/>
        <end position="957"/>
    </location>
</feature>
<dbReference type="RefSeq" id="XP_003686044.1">
    <property type="nucleotide sequence ID" value="XM_003685996.1"/>
</dbReference>
<gene>
    <name evidence="6" type="primary">TPHA0F01250</name>
    <name evidence="6" type="ordered locus">TPHA_0F01250</name>
</gene>
<name>G8BV28_TETPH</name>
<dbReference type="eggNOG" id="KOG3630">
    <property type="taxonomic scope" value="Eukaryota"/>
</dbReference>
<feature type="compositionally biased region" description="Polar residues" evidence="4">
    <location>
        <begin position="774"/>
        <end position="787"/>
    </location>
</feature>
<feature type="compositionally biased region" description="Low complexity" evidence="4">
    <location>
        <begin position="757"/>
        <end position="773"/>
    </location>
</feature>
<feature type="compositionally biased region" description="Polar residues" evidence="4">
    <location>
        <begin position="856"/>
        <end position="865"/>
    </location>
</feature>
<keyword evidence="2" id="KW-0813">Transport</keyword>
<feature type="compositionally biased region" description="Acidic residues" evidence="4">
    <location>
        <begin position="681"/>
        <end position="701"/>
    </location>
</feature>
<evidence type="ECO:0000256" key="3">
    <source>
        <dbReference type="ARBA" id="ARBA00023242"/>
    </source>
</evidence>
<dbReference type="OMA" id="NIYTWRI"/>
<dbReference type="SUPFAM" id="SSF117289">
    <property type="entry name" value="Nucleoporin domain"/>
    <property type="match status" value="1"/>
</dbReference>
<dbReference type="AlphaFoldDB" id="G8BV28"/>
<evidence type="ECO:0000259" key="5">
    <source>
        <dbReference type="Pfam" id="PF16755"/>
    </source>
</evidence>
<feature type="domain" description="Nucleoporin Nup159/Nup146 N-terminal" evidence="5">
    <location>
        <begin position="35"/>
        <end position="394"/>
    </location>
</feature>
<evidence type="ECO:0000256" key="4">
    <source>
        <dbReference type="SAM" id="MobiDB-lite"/>
    </source>
</evidence>
<proteinExistence type="predicted"/>
<dbReference type="InterPro" id="IPR015943">
    <property type="entry name" value="WD40/YVTN_repeat-like_dom_sf"/>
</dbReference>
<feature type="compositionally biased region" description="Polar residues" evidence="4">
    <location>
        <begin position="946"/>
        <end position="955"/>
    </location>
</feature>
<protein>
    <recommendedName>
        <fullName evidence="5">Nucleoporin Nup159/Nup146 N-terminal domain-containing protein</fullName>
    </recommendedName>
</protein>
<dbReference type="KEGG" id="tpf:TPHA_0F01250"/>
<dbReference type="InterPro" id="IPR039462">
    <property type="entry name" value="Nup159/Nup146_N"/>
</dbReference>
<evidence type="ECO:0000256" key="2">
    <source>
        <dbReference type="ARBA" id="ARBA00022448"/>
    </source>
</evidence>
<keyword evidence="3" id="KW-0539">Nucleus</keyword>
<reference evidence="6 7" key="1">
    <citation type="journal article" date="2011" name="Proc. Natl. Acad. Sci. U.S.A.">
        <title>Evolutionary erosion of yeast sex chromosomes by mating-type switching accidents.</title>
        <authorList>
            <person name="Gordon J.L."/>
            <person name="Armisen D."/>
            <person name="Proux-Wera E."/>
            <person name="Oheigeartaigh S.S."/>
            <person name="Byrne K.P."/>
            <person name="Wolfe K.H."/>
        </authorList>
    </citation>
    <scope>NUCLEOTIDE SEQUENCE [LARGE SCALE GENOMIC DNA]</scope>
    <source>
        <strain evidence="7">ATCC 24235 / CBS 4417 / NBRC 1672 / NRRL Y-8282 / UCD 70-5</strain>
    </source>
</reference>
<comment type="subcellular location">
    <subcellularLocation>
        <location evidence="1">Nucleus</location>
    </subcellularLocation>
</comment>
<feature type="compositionally biased region" description="Polar residues" evidence="4">
    <location>
        <begin position="659"/>
        <end position="675"/>
    </location>
</feature>
<feature type="compositionally biased region" description="Basic and acidic residues" evidence="4">
    <location>
        <begin position="744"/>
        <end position="756"/>
    </location>
</feature>
<sequence>MSIISNELETNVSDDFGFKALGLKNILPPYTSNKPYASLQNFDISNERELYIAATGNKIVVGKVQNLREFVVVDEPEAEGIEDENTIKLEFLWEDDVENVIFVKFTTNHIIFVCSTGELYSLDYDNIQEGKKLLHTLSNEIRDMKIQHSTNLLLLLLKSSKLLCYNYETGQELKEISDNVLSFDITYKKLALAFSKEDSKQIKLLDATNTEFKEEQSIDYPTEVIEFCDEGYSTVNVTILSDSQLLMVLDEVYDRLHEEDEISYDQKMYVIDLTLPEVSFKESFDITPAFGSVLRVPTLYNIILNGLIDDKKQLNVIGSSCASELTIIDESGVLQPSQDGERAILPINKETDNDTNPIGIAIDISSSGVISDPCMGVDKIDQMALIYILTDDGSIIIDGIYDSKAMKEGKYNIDNLKNRLHTRENFSIEEATKVNNLPTPEKTDDSSLALKLDTDDDLDISSKLSLDVNNDQPDNVKSHSIFENPAFGSTGFGSTDSKPAFGSTGFGSTDSKPAFGSTGFGSTDSKPAFGSTGFGSTDAKPAFGSTGFGSTDSKPAFGSTGFGSTDSKPAFGSTGFGSTDSKPAFGSTGFGSTDKKSPFAGTAFGTTGTKSLFGTSSFGQLSTESNKQSPFAKLSLNKGNSDSIDNPFLKPTEQMKSNLSIENNSNITAFSPSKSVRSDNEGDESFDITESELANENDNDEKDYVVLEKENPLDNAPIKDINEEADSVSIKSDYEVTSDTAGYGHEENNRDVKEDQSISISSDENISPSSDLSDSTINQTPISNIPDTINDETDVKVASTKTMNEPKTFSLANFTDRLKQKTNIDTDSTALSFPDRTAKTNNLSPFASYTSEIHKPTTSSFSLGSNDVNKEDDEKVEDRHSPSLNDLATPSATEIPNDNIENLDIIDHSAELFEQNSTPSVDDDIENERANLSSPEELIDDDAEVSENTSDSPNNDKPLMTDFAMQVQCAGQCDIGNQTIIKEACDFSMLSFEDDEEYLSKVTVPKRLGNFYSGALIDKLESVSTNVNLQAIEKTCSFIDAEISVLELNIKTLKDFISDHSIAQIEKRTDLTLPNIYSWRLAEAKTFTEILSKISTDVANIFTDVSHCDEDASILYSKISSIIESKNEVTSIIDQFQNGLDNIKSSDFLSCYQEALQNKLRVSIKNILDKLKLIEESTNLLKVYTIRNDSLKQNPYVNKLISDSMNRGTLLEQIKGLRQDVSHLSISDNQKQLELVKSSTVSRLGLNSYKDSESIKISETALRMNTKREIGILFKEIL</sequence>
<evidence type="ECO:0000256" key="1">
    <source>
        <dbReference type="ARBA" id="ARBA00004123"/>
    </source>
</evidence>
<dbReference type="GO" id="GO:0005634">
    <property type="term" value="C:nucleus"/>
    <property type="evidence" value="ECO:0007669"/>
    <property type="project" value="UniProtKB-SubCell"/>
</dbReference>
<dbReference type="STRING" id="1071381.G8BV28"/>
<evidence type="ECO:0000313" key="6">
    <source>
        <dbReference type="EMBL" id="CCE63610.1"/>
    </source>
</evidence>
<feature type="region of interest" description="Disordered" evidence="4">
    <location>
        <begin position="856"/>
        <end position="897"/>
    </location>
</feature>
<keyword evidence="7" id="KW-1185">Reference proteome</keyword>
<dbReference type="Pfam" id="PF16755">
    <property type="entry name" value="Beta-prop_NUP159_NUP214"/>
    <property type="match status" value="1"/>
</dbReference>